<gene>
    <name evidence="1" type="ORF">RPERSI_LOCUS12724</name>
</gene>
<comment type="caution">
    <text evidence="1">The sequence shown here is derived from an EMBL/GenBank/DDBJ whole genome shotgun (WGS) entry which is preliminary data.</text>
</comment>
<name>A0ACA9Q5F9_9GLOM</name>
<keyword evidence="2" id="KW-1185">Reference proteome</keyword>
<dbReference type="EMBL" id="CAJVQC010027512">
    <property type="protein sequence ID" value="CAG8736637.1"/>
    <property type="molecule type" value="Genomic_DNA"/>
</dbReference>
<reference evidence="1" key="1">
    <citation type="submission" date="2021-06" db="EMBL/GenBank/DDBJ databases">
        <authorList>
            <person name="Kallberg Y."/>
            <person name="Tangrot J."/>
            <person name="Rosling A."/>
        </authorList>
    </citation>
    <scope>NUCLEOTIDE SEQUENCE</scope>
    <source>
        <strain evidence="1">MA461A</strain>
    </source>
</reference>
<organism evidence="1 2">
    <name type="scientific">Racocetra persica</name>
    <dbReference type="NCBI Taxonomy" id="160502"/>
    <lineage>
        <taxon>Eukaryota</taxon>
        <taxon>Fungi</taxon>
        <taxon>Fungi incertae sedis</taxon>
        <taxon>Mucoromycota</taxon>
        <taxon>Glomeromycotina</taxon>
        <taxon>Glomeromycetes</taxon>
        <taxon>Diversisporales</taxon>
        <taxon>Gigasporaceae</taxon>
        <taxon>Racocetra</taxon>
    </lineage>
</organism>
<dbReference type="Proteomes" id="UP000789920">
    <property type="component" value="Unassembled WGS sequence"/>
</dbReference>
<sequence length="83" mass="9331">AIDALSHASIMISQRHLDSEKTAIADNYLHKTLPIDTPEQHSKTAKVINTRKATNSFEDVFVVQKKSIYADKDHLTLLTKKAK</sequence>
<protein>
    <submittedName>
        <fullName evidence="1">10400_t:CDS:1</fullName>
    </submittedName>
</protein>
<proteinExistence type="predicted"/>
<accession>A0ACA9Q5F9</accession>
<evidence type="ECO:0000313" key="2">
    <source>
        <dbReference type="Proteomes" id="UP000789920"/>
    </source>
</evidence>
<feature type="non-terminal residue" evidence="1">
    <location>
        <position position="1"/>
    </location>
</feature>
<evidence type="ECO:0000313" key="1">
    <source>
        <dbReference type="EMBL" id="CAG8736637.1"/>
    </source>
</evidence>
<feature type="non-terminal residue" evidence="1">
    <location>
        <position position="83"/>
    </location>
</feature>